<reference evidence="1 2" key="1">
    <citation type="journal article" date="2013" name="PLoS ONE">
        <title>Assembly-driven community genomics of a hypersaline microbial ecosystem.</title>
        <authorList>
            <person name="Podell S."/>
            <person name="Ugalde J.A."/>
            <person name="Narasingarao P."/>
            <person name="Banfield J.F."/>
            <person name="Heidelberg K.B."/>
            <person name="Allen E.E."/>
        </authorList>
    </citation>
    <scope>NUCLEOTIDE SEQUENCE [LARGE SCALE GENOMIC DNA]</scope>
    <source>
        <strain evidence="2">J07HQW2</strain>
    </source>
</reference>
<dbReference type="Proteomes" id="UP000030710">
    <property type="component" value="Unassembled WGS sequence"/>
</dbReference>
<name>U1NHW4_9EURY</name>
<dbReference type="EMBL" id="KE356561">
    <property type="protein sequence ID" value="ERG96775.1"/>
    <property type="molecule type" value="Genomic_DNA"/>
</dbReference>
<dbReference type="AlphaFoldDB" id="U1NHW4"/>
<sequence length="135" mass="15394">MVFPPIMFVPVEVHGMDRAIDPTVVFCCLRNDSDAPKSACPSPQTRTGTQRQRVLVTNRLFVCVTVTVGTHLTRPRFGFFLDRDTVFFVYVFETVDEPTKRPEVVCFLGHNGRPVRRENRLDVTTVYCRNSLVVS</sequence>
<gene>
    <name evidence="1" type="ORF">J07HQW2_03259</name>
</gene>
<dbReference type="HOGENOM" id="CLU_1881032_0_0_2"/>
<protein>
    <submittedName>
        <fullName evidence="1">Uncharacterized protein</fullName>
    </submittedName>
</protein>
<evidence type="ECO:0000313" key="1">
    <source>
        <dbReference type="EMBL" id="ERG96775.1"/>
    </source>
</evidence>
<evidence type="ECO:0000313" key="2">
    <source>
        <dbReference type="Proteomes" id="UP000030710"/>
    </source>
</evidence>
<proteinExistence type="predicted"/>
<accession>U1NHW4</accession>
<organism evidence="1 2">
    <name type="scientific">Haloquadratum walsbyi J07HQW2</name>
    <dbReference type="NCBI Taxonomy" id="1238425"/>
    <lineage>
        <taxon>Archaea</taxon>
        <taxon>Methanobacteriati</taxon>
        <taxon>Methanobacteriota</taxon>
        <taxon>Stenosarchaea group</taxon>
        <taxon>Halobacteria</taxon>
        <taxon>Halobacteriales</taxon>
        <taxon>Haloferacaceae</taxon>
        <taxon>Haloquadratum</taxon>
    </lineage>
</organism>